<gene>
    <name evidence="1" type="ORF">ACFO0D_06055</name>
</gene>
<dbReference type="Proteomes" id="UP001595952">
    <property type="component" value="Unassembled WGS sequence"/>
</dbReference>
<dbReference type="RefSeq" id="WP_380060927.1">
    <property type="nucleotide sequence ID" value="NZ_JBHSEI010000002.1"/>
</dbReference>
<reference evidence="2" key="1">
    <citation type="journal article" date="2019" name="Int. J. Syst. Evol. Microbiol.">
        <title>The Global Catalogue of Microorganisms (GCM) 10K type strain sequencing project: providing services to taxonomists for standard genome sequencing and annotation.</title>
        <authorList>
            <consortium name="The Broad Institute Genomics Platform"/>
            <consortium name="The Broad Institute Genome Sequencing Center for Infectious Disease"/>
            <person name="Wu L."/>
            <person name="Ma J."/>
        </authorList>
    </citation>
    <scope>NUCLEOTIDE SEQUENCE [LARGE SCALE GENOMIC DNA]</scope>
    <source>
        <strain evidence="2">CCUG 55995</strain>
    </source>
</reference>
<evidence type="ECO:0000313" key="1">
    <source>
        <dbReference type="EMBL" id="MFC4637900.1"/>
    </source>
</evidence>
<comment type="caution">
    <text evidence="1">The sequence shown here is derived from an EMBL/GenBank/DDBJ whole genome shotgun (WGS) entry which is preliminary data.</text>
</comment>
<accession>A0ABV9I871</accession>
<sequence>MTATEILQPTVPAFDPAAERHRALLHAAASELAAPSAGATTAKA</sequence>
<protein>
    <submittedName>
        <fullName evidence="1">Uncharacterized protein</fullName>
    </submittedName>
</protein>
<name>A0ABV9I871_9DEIO</name>
<proteinExistence type="predicted"/>
<organism evidence="1 2">
    <name type="scientific">Deinococcus hohokamensis</name>
    <dbReference type="NCBI Taxonomy" id="309883"/>
    <lineage>
        <taxon>Bacteria</taxon>
        <taxon>Thermotogati</taxon>
        <taxon>Deinococcota</taxon>
        <taxon>Deinococci</taxon>
        <taxon>Deinococcales</taxon>
        <taxon>Deinococcaceae</taxon>
        <taxon>Deinococcus</taxon>
    </lineage>
</organism>
<dbReference type="EMBL" id="JBHSEI010000002">
    <property type="protein sequence ID" value="MFC4637900.1"/>
    <property type="molecule type" value="Genomic_DNA"/>
</dbReference>
<keyword evidence="2" id="KW-1185">Reference proteome</keyword>
<evidence type="ECO:0000313" key="2">
    <source>
        <dbReference type="Proteomes" id="UP001595952"/>
    </source>
</evidence>